<evidence type="ECO:0000313" key="2">
    <source>
        <dbReference type="Proteomes" id="UP001177670"/>
    </source>
</evidence>
<dbReference type="Proteomes" id="UP001177670">
    <property type="component" value="Unassembled WGS sequence"/>
</dbReference>
<name>A0AA40G139_9HYME</name>
<accession>A0AA40G139</accession>
<protein>
    <submittedName>
        <fullName evidence="1">Uncharacterized protein</fullName>
    </submittedName>
</protein>
<dbReference type="AlphaFoldDB" id="A0AA40G139"/>
<gene>
    <name evidence="1" type="ORF">K0M31_002998</name>
</gene>
<keyword evidence="2" id="KW-1185">Reference proteome</keyword>
<reference evidence="1" key="1">
    <citation type="submission" date="2021-10" db="EMBL/GenBank/DDBJ databases">
        <title>Melipona bicolor Genome sequencing and assembly.</title>
        <authorList>
            <person name="Araujo N.S."/>
            <person name="Arias M.C."/>
        </authorList>
    </citation>
    <scope>NUCLEOTIDE SEQUENCE</scope>
    <source>
        <strain evidence="1">USP_2M_L1-L4_2017</strain>
        <tissue evidence="1">Whole body</tissue>
    </source>
</reference>
<dbReference type="EMBL" id="JAHYIQ010000010">
    <property type="protein sequence ID" value="KAK1128540.1"/>
    <property type="molecule type" value="Genomic_DNA"/>
</dbReference>
<comment type="caution">
    <text evidence="1">The sequence shown here is derived from an EMBL/GenBank/DDBJ whole genome shotgun (WGS) entry which is preliminary data.</text>
</comment>
<evidence type="ECO:0000313" key="1">
    <source>
        <dbReference type="EMBL" id="KAK1128540.1"/>
    </source>
</evidence>
<organism evidence="1 2">
    <name type="scientific">Melipona bicolor</name>
    <dbReference type="NCBI Taxonomy" id="60889"/>
    <lineage>
        <taxon>Eukaryota</taxon>
        <taxon>Metazoa</taxon>
        <taxon>Ecdysozoa</taxon>
        <taxon>Arthropoda</taxon>
        <taxon>Hexapoda</taxon>
        <taxon>Insecta</taxon>
        <taxon>Pterygota</taxon>
        <taxon>Neoptera</taxon>
        <taxon>Endopterygota</taxon>
        <taxon>Hymenoptera</taxon>
        <taxon>Apocrita</taxon>
        <taxon>Aculeata</taxon>
        <taxon>Apoidea</taxon>
        <taxon>Anthophila</taxon>
        <taxon>Apidae</taxon>
        <taxon>Melipona</taxon>
    </lineage>
</organism>
<sequence length="81" mass="8724">MARQAEIYATSRSNIFKGTVPGTVPGQTVPQYRGICGSTRQQAPLSTYTPYFEDCYDGGKRVARQPARSPDIGLATGAINI</sequence>
<proteinExistence type="predicted"/>